<dbReference type="GO" id="GO:0030170">
    <property type="term" value="F:pyridoxal phosphate binding"/>
    <property type="evidence" value="ECO:0007669"/>
    <property type="project" value="InterPro"/>
</dbReference>
<comment type="caution">
    <text evidence="13">The sequence shown here is derived from an EMBL/GenBank/DDBJ whole genome shotgun (WGS) entry which is preliminary data.</text>
</comment>
<organism evidence="13 14">
    <name type="scientific">Veronia nyctiphanis</name>
    <dbReference type="NCBI Taxonomy" id="1278244"/>
    <lineage>
        <taxon>Bacteria</taxon>
        <taxon>Pseudomonadati</taxon>
        <taxon>Pseudomonadota</taxon>
        <taxon>Gammaproteobacteria</taxon>
        <taxon>Vibrionales</taxon>
        <taxon>Vibrionaceae</taxon>
        <taxon>Veronia</taxon>
    </lineage>
</organism>
<dbReference type="SUPFAM" id="SSF52343">
    <property type="entry name" value="Ferredoxin reductase-like, C-terminal NADP-linked domain"/>
    <property type="match status" value="1"/>
</dbReference>
<dbReference type="EMBL" id="PEIB01000035">
    <property type="protein sequence ID" value="RXJ71594.1"/>
    <property type="molecule type" value="Genomic_DNA"/>
</dbReference>
<sequence>MSKAVVSDIFVYPVKSGGSINLSQSWVEKEGLSFDRRFMIAETSGKMLTGRTSVEIPQITITLQPDGLTFTHPTMSPLILKYSTFAMDTFKTGVWDDEFEGFTTTSTADAWLSHLIGKSVKLLYTGEKSPRHGSKAKVDVSFADAFPLLLISEASLEALNDRAPEPVSMSQFRTNLVVKGTKPFEEDSWAKIKIGQVEFKVDCPCSRCVFTTLDVDAGIYHPKGEPITTLSKFRTDGDGNVNFGMNIVALNEGVISADDDIEVLEYRDTEVYEDNTTPKSRLVCEEREEVAKDFMTFWLKPENGDVPEYKAGQHLPIDFSINGNIVQRRYTLSSSPTRPDRLSISVKRVEGGLVSNWLHDHFQVESGIKAQLPSGDFHLDDAPEKRQSLLFLSAGSGVTPMVSMLRSLADRDQVNDVVFFHQCRSEEDIPFISDLNDIAERYPSLKIMINLTQPSVDWVGMTGRLDQGHLSAIPDLQVRETFVCGPQGFMESAMDLLKTAGVAESQLHQEFFASPEVKNDEVSKPVGIQIDGEYVRGDNQRVLLTQAEEAGLNLPYSCRAGVCGTCKVKLVSGEVEQPDMPGLMPGESDDGMILACCCVPKTDIEVITL</sequence>
<dbReference type="InterPro" id="IPR039261">
    <property type="entry name" value="FNR_nucleotide-bd"/>
</dbReference>
<feature type="domain" description="2Fe-2S ferredoxin-type" evidence="10">
    <location>
        <begin position="524"/>
        <end position="609"/>
    </location>
</feature>
<dbReference type="PROSITE" id="PS00197">
    <property type="entry name" value="2FE2S_FER_1"/>
    <property type="match status" value="1"/>
</dbReference>
<dbReference type="GO" id="GO:0016491">
    <property type="term" value="F:oxidoreductase activity"/>
    <property type="evidence" value="ECO:0007669"/>
    <property type="project" value="UniProtKB-KW"/>
</dbReference>
<comment type="cofactor">
    <cofactor evidence="1">
        <name>FAD</name>
        <dbReference type="ChEBI" id="CHEBI:57692"/>
    </cofactor>
</comment>
<dbReference type="InterPro" id="IPR008333">
    <property type="entry name" value="Cbr1-like_FAD-bd_dom"/>
</dbReference>
<keyword evidence="4" id="KW-0479">Metal-binding</keyword>
<dbReference type="Gene3D" id="3.40.50.80">
    <property type="entry name" value="Nucleotide-binding domain of ferredoxin-NADP reductase (FNR) module"/>
    <property type="match status" value="1"/>
</dbReference>
<evidence type="ECO:0000256" key="1">
    <source>
        <dbReference type="ARBA" id="ARBA00001974"/>
    </source>
</evidence>
<dbReference type="Pfam" id="PF03476">
    <property type="entry name" value="MOSC_N"/>
    <property type="match status" value="1"/>
</dbReference>
<dbReference type="Proteomes" id="UP000290287">
    <property type="component" value="Unassembled WGS sequence"/>
</dbReference>
<dbReference type="Gene3D" id="3.10.20.30">
    <property type="match status" value="1"/>
</dbReference>
<proteinExistence type="inferred from homology"/>
<evidence type="ECO:0000313" key="14">
    <source>
        <dbReference type="Proteomes" id="UP000290287"/>
    </source>
</evidence>
<reference evidence="13 14" key="1">
    <citation type="submission" date="2017-10" db="EMBL/GenBank/DDBJ databases">
        <title>Nyctiphanis sp. nov., isolated from the stomach of the euphausiid Nyctiphanes simplex (Hansen, 1911) in the Gulf of California.</title>
        <authorList>
            <person name="Gomez-Gil B."/>
            <person name="Aguilar-Mendez M."/>
            <person name="Lopez-Cortes A."/>
            <person name="Gomez-Gutierrez J."/>
            <person name="Roque A."/>
            <person name="Lang E."/>
            <person name="Gonzalez-Castillo A."/>
        </authorList>
    </citation>
    <scope>NUCLEOTIDE SEQUENCE [LARGE SCALE GENOMIC DNA]</scope>
    <source>
        <strain evidence="13 14">CAIM 600</strain>
    </source>
</reference>
<dbReference type="InterPro" id="IPR001041">
    <property type="entry name" value="2Fe-2S_ferredoxin-type"/>
</dbReference>
<dbReference type="PANTHER" id="PTHR47354">
    <property type="entry name" value="NADH OXIDOREDUCTASE HCR"/>
    <property type="match status" value="1"/>
</dbReference>
<dbReference type="CDD" id="cd00207">
    <property type="entry name" value="fer2"/>
    <property type="match status" value="1"/>
</dbReference>
<dbReference type="Pfam" id="PF00175">
    <property type="entry name" value="NAD_binding_1"/>
    <property type="match status" value="1"/>
</dbReference>
<evidence type="ECO:0000259" key="12">
    <source>
        <dbReference type="PROSITE" id="PS51384"/>
    </source>
</evidence>
<name>A0A4Q0YNR8_9GAMM</name>
<keyword evidence="8" id="KW-0411">Iron-sulfur</keyword>
<evidence type="ECO:0000256" key="3">
    <source>
        <dbReference type="ARBA" id="ARBA00022714"/>
    </source>
</evidence>
<dbReference type="SUPFAM" id="SSF141673">
    <property type="entry name" value="MOSC N-terminal domain-like"/>
    <property type="match status" value="1"/>
</dbReference>
<dbReference type="PROSITE" id="PS51384">
    <property type="entry name" value="FAD_FR"/>
    <property type="match status" value="1"/>
</dbReference>
<feature type="domain" description="MOSC" evidence="11">
    <location>
        <begin position="120"/>
        <end position="264"/>
    </location>
</feature>
<keyword evidence="14" id="KW-1185">Reference proteome</keyword>
<dbReference type="InterPro" id="IPR036010">
    <property type="entry name" value="2Fe-2S_ferredoxin-like_sf"/>
</dbReference>
<dbReference type="SUPFAM" id="SSF50800">
    <property type="entry name" value="PK beta-barrel domain-like"/>
    <property type="match status" value="1"/>
</dbReference>
<dbReference type="PROSITE" id="PS51085">
    <property type="entry name" value="2FE2S_FER_2"/>
    <property type="match status" value="1"/>
</dbReference>
<dbReference type="InterPro" id="IPR017927">
    <property type="entry name" value="FAD-bd_FR_type"/>
</dbReference>
<dbReference type="GO" id="GO:0030151">
    <property type="term" value="F:molybdenum ion binding"/>
    <property type="evidence" value="ECO:0007669"/>
    <property type="project" value="InterPro"/>
</dbReference>
<dbReference type="InterPro" id="IPR011037">
    <property type="entry name" value="Pyrv_Knase-like_insert_dom_sf"/>
</dbReference>
<keyword evidence="2" id="KW-0285">Flavoprotein</keyword>
<evidence type="ECO:0000256" key="9">
    <source>
        <dbReference type="ARBA" id="ARBA00061434"/>
    </source>
</evidence>
<keyword evidence="5" id="KW-0274">FAD</keyword>
<dbReference type="InterPro" id="IPR005303">
    <property type="entry name" value="MOCOS_middle"/>
</dbReference>
<dbReference type="PROSITE" id="PS51340">
    <property type="entry name" value="MOSC"/>
    <property type="match status" value="1"/>
</dbReference>
<feature type="domain" description="FAD-binding FR-type" evidence="12">
    <location>
        <begin position="277"/>
        <end position="380"/>
    </location>
</feature>
<evidence type="ECO:0000256" key="4">
    <source>
        <dbReference type="ARBA" id="ARBA00022723"/>
    </source>
</evidence>
<dbReference type="SUPFAM" id="SSF54292">
    <property type="entry name" value="2Fe-2S ferredoxin-like"/>
    <property type="match status" value="1"/>
</dbReference>
<dbReference type="Pfam" id="PF00970">
    <property type="entry name" value="FAD_binding_6"/>
    <property type="match status" value="1"/>
</dbReference>
<dbReference type="RefSeq" id="WP_129123798.1">
    <property type="nucleotide sequence ID" value="NZ_PEIB01000035.1"/>
</dbReference>
<comment type="similarity">
    <text evidence="9">In the N-terminal section; belongs to the FAD-binding oxidoreductase type 6 family.</text>
</comment>
<dbReference type="InterPro" id="IPR050415">
    <property type="entry name" value="MRET"/>
</dbReference>
<evidence type="ECO:0000256" key="6">
    <source>
        <dbReference type="ARBA" id="ARBA00023002"/>
    </source>
</evidence>
<dbReference type="OrthoDB" id="581532at2"/>
<dbReference type="InterPro" id="IPR001433">
    <property type="entry name" value="OxRdtase_FAD/NAD-bd"/>
</dbReference>
<dbReference type="Pfam" id="PF00111">
    <property type="entry name" value="Fer2"/>
    <property type="match status" value="1"/>
</dbReference>
<dbReference type="AlphaFoldDB" id="A0A4Q0YNR8"/>
<accession>A0A4Q0YNR8</accession>
<dbReference type="Pfam" id="PF03473">
    <property type="entry name" value="MOSC"/>
    <property type="match status" value="1"/>
</dbReference>
<evidence type="ECO:0000256" key="8">
    <source>
        <dbReference type="ARBA" id="ARBA00023014"/>
    </source>
</evidence>
<evidence type="ECO:0000256" key="5">
    <source>
        <dbReference type="ARBA" id="ARBA00022827"/>
    </source>
</evidence>
<dbReference type="PANTHER" id="PTHR47354:SF6">
    <property type="entry name" value="NADH OXIDOREDUCTASE HCR"/>
    <property type="match status" value="1"/>
</dbReference>
<keyword evidence="6" id="KW-0560">Oxidoreductase</keyword>
<evidence type="ECO:0000313" key="13">
    <source>
        <dbReference type="EMBL" id="RXJ71594.1"/>
    </source>
</evidence>
<dbReference type="CDD" id="cd06215">
    <property type="entry name" value="FNR_iron_sulfur_binding_1"/>
    <property type="match status" value="1"/>
</dbReference>
<dbReference type="SUPFAM" id="SSF63380">
    <property type="entry name" value="Riboflavin synthase domain-like"/>
    <property type="match status" value="1"/>
</dbReference>
<dbReference type="InterPro" id="IPR012675">
    <property type="entry name" value="Beta-grasp_dom_sf"/>
</dbReference>
<dbReference type="Gene3D" id="2.40.30.10">
    <property type="entry name" value="Translation factors"/>
    <property type="match status" value="1"/>
</dbReference>
<dbReference type="GO" id="GO:0051537">
    <property type="term" value="F:2 iron, 2 sulfur cluster binding"/>
    <property type="evidence" value="ECO:0007669"/>
    <property type="project" value="UniProtKB-KW"/>
</dbReference>
<dbReference type="InterPro" id="IPR005302">
    <property type="entry name" value="MoCF_Sase_C"/>
</dbReference>
<protein>
    <submittedName>
        <fullName evidence="13">Flavodoxin</fullName>
    </submittedName>
</protein>
<evidence type="ECO:0000259" key="11">
    <source>
        <dbReference type="PROSITE" id="PS51340"/>
    </source>
</evidence>
<evidence type="ECO:0000256" key="7">
    <source>
        <dbReference type="ARBA" id="ARBA00023004"/>
    </source>
</evidence>
<evidence type="ECO:0000256" key="2">
    <source>
        <dbReference type="ARBA" id="ARBA00022630"/>
    </source>
</evidence>
<dbReference type="PRINTS" id="PR00410">
    <property type="entry name" value="PHEHYDRXLASE"/>
</dbReference>
<evidence type="ECO:0000259" key="10">
    <source>
        <dbReference type="PROSITE" id="PS51085"/>
    </source>
</evidence>
<dbReference type="InterPro" id="IPR017938">
    <property type="entry name" value="Riboflavin_synthase-like_b-brl"/>
</dbReference>
<keyword evidence="7" id="KW-0408">Iron</keyword>
<dbReference type="InterPro" id="IPR006058">
    <property type="entry name" value="2Fe2S_fd_BS"/>
</dbReference>
<keyword evidence="3" id="KW-0001">2Fe-2S</keyword>
<gene>
    <name evidence="13" type="ORF">CS022_20535</name>
</gene>